<keyword evidence="3" id="KW-0808">Transferase</keyword>
<name>A0A843YN46_9RHOB</name>
<dbReference type="SFLD" id="SFLDS00019">
    <property type="entry name" value="Glutathione_Transferase_(cytos"/>
    <property type="match status" value="1"/>
</dbReference>
<gene>
    <name evidence="3" type="ORF">GFB49_19540</name>
</gene>
<dbReference type="SFLD" id="SFLDG00358">
    <property type="entry name" value="Main_(cytGST)"/>
    <property type="match status" value="1"/>
</dbReference>
<dbReference type="InterPro" id="IPR040079">
    <property type="entry name" value="Glutathione_S-Trfase"/>
</dbReference>
<dbReference type="SUPFAM" id="SSF52833">
    <property type="entry name" value="Thioredoxin-like"/>
    <property type="match status" value="1"/>
</dbReference>
<protein>
    <submittedName>
        <fullName evidence="3">Glutathione S-transferase family protein</fullName>
    </submittedName>
</protein>
<accession>A0A843YN46</accession>
<evidence type="ECO:0000259" key="2">
    <source>
        <dbReference type="PROSITE" id="PS50405"/>
    </source>
</evidence>
<dbReference type="GO" id="GO:0016740">
    <property type="term" value="F:transferase activity"/>
    <property type="evidence" value="ECO:0007669"/>
    <property type="project" value="UniProtKB-KW"/>
</dbReference>
<feature type="domain" description="GST C-terminal" evidence="2">
    <location>
        <begin position="92"/>
        <end position="218"/>
    </location>
</feature>
<dbReference type="InterPro" id="IPR036249">
    <property type="entry name" value="Thioredoxin-like_sf"/>
</dbReference>
<evidence type="ECO:0000313" key="3">
    <source>
        <dbReference type="EMBL" id="MQQ10652.1"/>
    </source>
</evidence>
<dbReference type="InterPro" id="IPR036282">
    <property type="entry name" value="Glutathione-S-Trfase_C_sf"/>
</dbReference>
<evidence type="ECO:0000259" key="1">
    <source>
        <dbReference type="PROSITE" id="PS50404"/>
    </source>
</evidence>
<dbReference type="SUPFAM" id="SSF47616">
    <property type="entry name" value="GST C-terminal domain-like"/>
    <property type="match status" value="1"/>
</dbReference>
<feature type="domain" description="GST N-terminal" evidence="1">
    <location>
        <begin position="10"/>
        <end position="88"/>
    </location>
</feature>
<dbReference type="InterPro" id="IPR010987">
    <property type="entry name" value="Glutathione-S-Trfase_C-like"/>
</dbReference>
<dbReference type="GO" id="GO:0005737">
    <property type="term" value="C:cytoplasm"/>
    <property type="evidence" value="ECO:0007669"/>
    <property type="project" value="TreeGrafter"/>
</dbReference>
<dbReference type="InterPro" id="IPR050983">
    <property type="entry name" value="GST_Omega/HSP26"/>
</dbReference>
<dbReference type="Gene3D" id="3.40.30.10">
    <property type="entry name" value="Glutaredoxin"/>
    <property type="match status" value="1"/>
</dbReference>
<dbReference type="PANTHER" id="PTHR43968">
    <property type="match status" value="1"/>
</dbReference>
<dbReference type="PROSITE" id="PS50404">
    <property type="entry name" value="GST_NTER"/>
    <property type="match status" value="1"/>
</dbReference>
<organism evidence="3 4">
    <name type="scientific">Tritonibacter litoralis</name>
    <dbReference type="NCBI Taxonomy" id="2662264"/>
    <lineage>
        <taxon>Bacteria</taxon>
        <taxon>Pseudomonadati</taxon>
        <taxon>Pseudomonadota</taxon>
        <taxon>Alphaproteobacteria</taxon>
        <taxon>Rhodobacterales</taxon>
        <taxon>Paracoccaceae</taxon>
        <taxon>Tritonibacter</taxon>
    </lineage>
</organism>
<dbReference type="PANTHER" id="PTHR43968:SF6">
    <property type="entry name" value="GLUTATHIONE S-TRANSFERASE OMEGA"/>
    <property type="match status" value="1"/>
</dbReference>
<dbReference type="EMBL" id="WIBF01000020">
    <property type="protein sequence ID" value="MQQ10652.1"/>
    <property type="molecule type" value="Genomic_DNA"/>
</dbReference>
<sequence>MPSKVEAFPASSVLISFPICPFVGRARIVVLEKNIKLEVQLIDLENKPAWFLERSPTGTVPALDTGKHFIFESSVISEFLDEVSEGSLHPEAAADRAVNRAWTEYAAKMLVAQFMMLMSATQADFETHKSTLIAGLQNVEKAHSNQPFFNGKDFALIDAAYSPLLVRTKYLREKHGIDLLSDLPQLRAWEEALNDRASVREVHGVEYFEHLEQVMTDRASMLLQ</sequence>
<evidence type="ECO:0000313" key="4">
    <source>
        <dbReference type="Proteomes" id="UP000444174"/>
    </source>
</evidence>
<dbReference type="Pfam" id="PF13417">
    <property type="entry name" value="GST_N_3"/>
    <property type="match status" value="1"/>
</dbReference>
<reference evidence="3 4" key="1">
    <citation type="submission" date="2019-10" db="EMBL/GenBank/DDBJ databases">
        <title>Epibacterium sp. nov., isolated from seawater.</title>
        <authorList>
            <person name="Zhang X."/>
            <person name="Li N."/>
        </authorList>
    </citation>
    <scope>NUCLEOTIDE SEQUENCE [LARGE SCALE GENOMIC DNA]</scope>
    <source>
        <strain evidence="3 4">SM1979</strain>
    </source>
</reference>
<dbReference type="PROSITE" id="PS50405">
    <property type="entry name" value="GST_CTER"/>
    <property type="match status" value="1"/>
</dbReference>
<dbReference type="Proteomes" id="UP000444174">
    <property type="component" value="Unassembled WGS sequence"/>
</dbReference>
<proteinExistence type="predicted"/>
<dbReference type="InterPro" id="IPR004045">
    <property type="entry name" value="Glutathione_S-Trfase_N"/>
</dbReference>
<dbReference type="AlphaFoldDB" id="A0A843YN46"/>
<keyword evidence="4" id="KW-1185">Reference proteome</keyword>
<comment type="caution">
    <text evidence="3">The sequence shown here is derived from an EMBL/GenBank/DDBJ whole genome shotgun (WGS) entry which is preliminary data.</text>
</comment>
<dbReference type="Gene3D" id="1.20.1050.10">
    <property type="match status" value="1"/>
</dbReference>